<feature type="region of interest" description="Disordered" evidence="1">
    <location>
        <begin position="21"/>
        <end position="185"/>
    </location>
</feature>
<evidence type="ECO:0000313" key="2">
    <source>
        <dbReference type="EMBL" id="KAF1389807.1"/>
    </source>
</evidence>
<proteinExistence type="predicted"/>
<feature type="compositionally biased region" description="Basic residues" evidence="1">
    <location>
        <begin position="53"/>
        <end position="65"/>
    </location>
</feature>
<feature type="compositionally biased region" description="Low complexity" evidence="1">
    <location>
        <begin position="68"/>
        <end position="80"/>
    </location>
</feature>
<gene>
    <name evidence="2" type="ORF">PFLUV_G00077370</name>
</gene>
<name>A0A6A5EKI0_PERFL</name>
<feature type="compositionally biased region" description="Basic residues" evidence="1">
    <location>
        <begin position="35"/>
        <end position="44"/>
    </location>
</feature>
<sequence length="228" mass="26346">MKDFRPPQKETLMDLKLSVYITSERVRRAPDESKKKKKDKKKNKEPKDPNATKKPKTDKKKKKKDRQTTTTLPPTTTEIPTEPPTEPEPYTEYQYPDIDDDYWKPDEDYWEAGPTPPQPQPRDPITDAPDNYDDYWRPDEREPTSPAPDAYDDYWTPDNKDPYAPVTEPTPLAPKGDGKTDDTDYWDATYEVPESLPFPDGEEVSPEIKVETLPGNSYSHTLQLVVLT</sequence>
<accession>A0A6A5EKI0</accession>
<comment type="caution">
    <text evidence="2">The sequence shown here is derived from an EMBL/GenBank/DDBJ whole genome shotgun (WGS) entry which is preliminary data.</text>
</comment>
<protein>
    <submittedName>
        <fullName evidence="2">Uncharacterized protein</fullName>
    </submittedName>
</protein>
<evidence type="ECO:0000256" key="1">
    <source>
        <dbReference type="SAM" id="MobiDB-lite"/>
    </source>
</evidence>
<feature type="compositionally biased region" description="Basic and acidic residues" evidence="1">
    <location>
        <begin position="134"/>
        <end position="143"/>
    </location>
</feature>
<dbReference type="Proteomes" id="UP000465112">
    <property type="component" value="Chromosome 6"/>
</dbReference>
<organism evidence="2 3">
    <name type="scientific">Perca fluviatilis</name>
    <name type="common">European perch</name>
    <dbReference type="NCBI Taxonomy" id="8168"/>
    <lineage>
        <taxon>Eukaryota</taxon>
        <taxon>Metazoa</taxon>
        <taxon>Chordata</taxon>
        <taxon>Craniata</taxon>
        <taxon>Vertebrata</taxon>
        <taxon>Euteleostomi</taxon>
        <taxon>Actinopterygii</taxon>
        <taxon>Neopterygii</taxon>
        <taxon>Teleostei</taxon>
        <taxon>Neoteleostei</taxon>
        <taxon>Acanthomorphata</taxon>
        <taxon>Eupercaria</taxon>
        <taxon>Perciformes</taxon>
        <taxon>Percoidei</taxon>
        <taxon>Percidae</taxon>
        <taxon>Percinae</taxon>
        <taxon>Perca</taxon>
    </lineage>
</organism>
<keyword evidence="3" id="KW-1185">Reference proteome</keyword>
<evidence type="ECO:0000313" key="3">
    <source>
        <dbReference type="Proteomes" id="UP000465112"/>
    </source>
</evidence>
<dbReference type="AlphaFoldDB" id="A0A6A5EKI0"/>
<feature type="compositionally biased region" description="Basic and acidic residues" evidence="1">
    <location>
        <begin position="24"/>
        <end position="34"/>
    </location>
</feature>
<reference evidence="2 3" key="1">
    <citation type="submission" date="2019-06" db="EMBL/GenBank/DDBJ databases">
        <title>A chromosome-scale genome assembly of the European perch, Perca fluviatilis.</title>
        <authorList>
            <person name="Roques C."/>
            <person name="Zahm M."/>
            <person name="Cabau C."/>
            <person name="Klopp C."/>
            <person name="Bouchez O."/>
            <person name="Donnadieu C."/>
            <person name="Kuhl H."/>
            <person name="Gislard M."/>
            <person name="Guendouz S."/>
            <person name="Journot L."/>
            <person name="Haffray P."/>
            <person name="Bestin A."/>
            <person name="Morvezen R."/>
            <person name="Feron R."/>
            <person name="Wen M."/>
            <person name="Jouanno E."/>
            <person name="Herpin A."/>
            <person name="Schartl M."/>
            <person name="Postlethwait J."/>
            <person name="Schaerlinger B."/>
            <person name="Chardard D."/>
            <person name="Lecocq T."/>
            <person name="Poncet C."/>
            <person name="Jaffrelo L."/>
            <person name="Lampietro C."/>
            <person name="Guiguen Y."/>
        </authorList>
    </citation>
    <scope>NUCLEOTIDE SEQUENCE [LARGE SCALE GENOMIC DNA]</scope>
    <source>
        <tissue evidence="2">Blood</tissue>
    </source>
</reference>
<dbReference type="EMBL" id="VHII01000006">
    <property type="protein sequence ID" value="KAF1389807.1"/>
    <property type="molecule type" value="Genomic_DNA"/>
</dbReference>